<dbReference type="CDD" id="cd14046">
    <property type="entry name" value="STKc_EIF2AK4_GCN2_rpt2"/>
    <property type="match status" value="1"/>
</dbReference>
<dbReference type="Gene3D" id="3.30.930.10">
    <property type="entry name" value="Bira Bifunctional Protein, Domain 2"/>
    <property type="match status" value="1"/>
</dbReference>
<feature type="domain" description="Protein kinase" evidence="12">
    <location>
        <begin position="267"/>
        <end position="515"/>
    </location>
</feature>
<dbReference type="InterPro" id="IPR016255">
    <property type="entry name" value="Gcn2"/>
</dbReference>
<dbReference type="InterPro" id="IPR045864">
    <property type="entry name" value="aa-tRNA-synth_II/BPL/LPL"/>
</dbReference>
<dbReference type="Pfam" id="PF05773">
    <property type="entry name" value="RWD"/>
    <property type="match status" value="1"/>
</dbReference>
<dbReference type="GeneID" id="106457628"/>
<comment type="similarity">
    <text evidence="7">Belongs to the protein kinase superfamily. Ser/Thr protein kinase family. GCN2 subfamily.</text>
</comment>
<evidence type="ECO:0000256" key="7">
    <source>
        <dbReference type="ARBA" id="ARBA00037982"/>
    </source>
</evidence>
<dbReference type="SUPFAM" id="SSF54495">
    <property type="entry name" value="UBC-like"/>
    <property type="match status" value="1"/>
</dbReference>
<dbReference type="Pfam" id="PF00069">
    <property type="entry name" value="Pkinase"/>
    <property type="match status" value="2"/>
</dbReference>
<evidence type="ECO:0000256" key="9">
    <source>
        <dbReference type="ARBA" id="ARBA00048679"/>
    </source>
</evidence>
<evidence type="ECO:0000313" key="15">
    <source>
        <dbReference type="RefSeq" id="XP_022239338.1"/>
    </source>
</evidence>
<feature type="compositionally biased region" description="Polar residues" evidence="11">
    <location>
        <begin position="219"/>
        <end position="236"/>
    </location>
</feature>
<keyword evidence="4 10" id="KW-0547">Nucleotide-binding</keyword>
<dbReference type="SUPFAM" id="SSF55681">
    <property type="entry name" value="Class II aaRS and biotin synthetases"/>
    <property type="match status" value="1"/>
</dbReference>
<feature type="compositionally biased region" description="Basic and acidic residues" evidence="11">
    <location>
        <begin position="200"/>
        <end position="218"/>
    </location>
</feature>
<dbReference type="InterPro" id="IPR008271">
    <property type="entry name" value="Ser/Thr_kinase_AS"/>
</dbReference>
<evidence type="ECO:0000256" key="5">
    <source>
        <dbReference type="ARBA" id="ARBA00022777"/>
    </source>
</evidence>
<feature type="compositionally biased region" description="Polar residues" evidence="11">
    <location>
        <begin position="588"/>
        <end position="609"/>
    </location>
</feature>
<keyword evidence="2" id="KW-0723">Serine/threonine-protein kinase</keyword>
<feature type="binding site" evidence="10">
    <location>
        <position position="538"/>
    </location>
    <ligand>
        <name>ATP</name>
        <dbReference type="ChEBI" id="CHEBI:30616"/>
    </ligand>
</feature>
<feature type="region of interest" description="Disordered" evidence="11">
    <location>
        <begin position="646"/>
        <end position="665"/>
    </location>
</feature>
<dbReference type="Proteomes" id="UP000694941">
    <property type="component" value="Unplaced"/>
</dbReference>
<dbReference type="CDD" id="cd23823">
    <property type="entry name" value="RWD_GCN2"/>
    <property type="match status" value="1"/>
</dbReference>
<evidence type="ECO:0000313" key="14">
    <source>
        <dbReference type="Proteomes" id="UP000694941"/>
    </source>
</evidence>
<comment type="catalytic activity">
    <reaction evidence="9">
        <text>L-seryl-[protein] + ATP = O-phospho-L-seryl-[protein] + ADP + H(+)</text>
        <dbReference type="Rhea" id="RHEA:17989"/>
        <dbReference type="Rhea" id="RHEA-COMP:9863"/>
        <dbReference type="Rhea" id="RHEA-COMP:11604"/>
        <dbReference type="ChEBI" id="CHEBI:15378"/>
        <dbReference type="ChEBI" id="CHEBI:29999"/>
        <dbReference type="ChEBI" id="CHEBI:30616"/>
        <dbReference type="ChEBI" id="CHEBI:83421"/>
        <dbReference type="ChEBI" id="CHEBI:456216"/>
        <dbReference type="EC" id="2.7.11.1"/>
    </reaction>
</comment>
<dbReference type="PROSITE" id="PS50908">
    <property type="entry name" value="RWD"/>
    <property type="match status" value="1"/>
</dbReference>
<organism evidence="14 15">
    <name type="scientific">Limulus polyphemus</name>
    <name type="common">Atlantic horseshoe crab</name>
    <dbReference type="NCBI Taxonomy" id="6850"/>
    <lineage>
        <taxon>Eukaryota</taxon>
        <taxon>Metazoa</taxon>
        <taxon>Ecdysozoa</taxon>
        <taxon>Arthropoda</taxon>
        <taxon>Chelicerata</taxon>
        <taxon>Merostomata</taxon>
        <taxon>Xiphosura</taxon>
        <taxon>Limulidae</taxon>
        <taxon>Limulus</taxon>
    </lineage>
</organism>
<dbReference type="RefSeq" id="XP_022239338.1">
    <property type="nucleotide sequence ID" value="XM_022383630.1"/>
</dbReference>
<dbReference type="PANTHER" id="PTHR11042:SF136">
    <property type="entry name" value="EIF-2-ALPHA KINASE GCN2"/>
    <property type="match status" value="1"/>
</dbReference>
<evidence type="ECO:0000259" key="13">
    <source>
        <dbReference type="PROSITE" id="PS50908"/>
    </source>
</evidence>
<dbReference type="PROSITE" id="PS00107">
    <property type="entry name" value="PROTEIN_KINASE_ATP"/>
    <property type="match status" value="1"/>
</dbReference>
<dbReference type="InterPro" id="IPR000719">
    <property type="entry name" value="Prot_kinase_dom"/>
</dbReference>
<dbReference type="InterPro" id="IPR011009">
    <property type="entry name" value="Kinase-like_dom_sf"/>
</dbReference>
<evidence type="ECO:0000259" key="12">
    <source>
        <dbReference type="PROSITE" id="PS50011"/>
    </source>
</evidence>
<feature type="region of interest" description="Disordered" evidence="11">
    <location>
        <begin position="582"/>
        <end position="609"/>
    </location>
</feature>
<gene>
    <name evidence="15" type="primary">LOC106457628</name>
</gene>
<dbReference type="InterPro" id="IPR017441">
    <property type="entry name" value="Protein_kinase_ATP_BS"/>
</dbReference>
<dbReference type="InterPro" id="IPR006575">
    <property type="entry name" value="RWD_dom"/>
</dbReference>
<evidence type="ECO:0000256" key="4">
    <source>
        <dbReference type="ARBA" id="ARBA00022741"/>
    </source>
</evidence>
<reference evidence="15" key="1">
    <citation type="submission" date="2025-08" db="UniProtKB">
        <authorList>
            <consortium name="RefSeq"/>
        </authorList>
    </citation>
    <scope>IDENTIFICATION</scope>
    <source>
        <tissue evidence="15">Muscle</tissue>
    </source>
</reference>
<dbReference type="InterPro" id="IPR050339">
    <property type="entry name" value="CC_SR_Kinase"/>
</dbReference>
<comment type="catalytic activity">
    <reaction evidence="8">
        <text>L-threonyl-[protein] + ATP = O-phospho-L-threonyl-[protein] + ADP + H(+)</text>
        <dbReference type="Rhea" id="RHEA:46608"/>
        <dbReference type="Rhea" id="RHEA-COMP:11060"/>
        <dbReference type="Rhea" id="RHEA-COMP:11605"/>
        <dbReference type="ChEBI" id="CHEBI:15378"/>
        <dbReference type="ChEBI" id="CHEBI:30013"/>
        <dbReference type="ChEBI" id="CHEBI:30616"/>
        <dbReference type="ChEBI" id="CHEBI:61977"/>
        <dbReference type="ChEBI" id="CHEBI:456216"/>
        <dbReference type="EC" id="2.7.11.1"/>
    </reaction>
</comment>
<dbReference type="PANTHER" id="PTHR11042">
    <property type="entry name" value="EUKARYOTIC TRANSLATION INITIATION FACTOR 2-ALPHA KINASE EIF2-ALPHA KINASE -RELATED"/>
    <property type="match status" value="1"/>
</dbReference>
<dbReference type="SMART" id="SM00220">
    <property type="entry name" value="S_TKc"/>
    <property type="match status" value="1"/>
</dbReference>
<evidence type="ECO:0000256" key="3">
    <source>
        <dbReference type="ARBA" id="ARBA00022679"/>
    </source>
</evidence>
<evidence type="ECO:0000256" key="8">
    <source>
        <dbReference type="ARBA" id="ARBA00047899"/>
    </source>
</evidence>
<feature type="region of interest" description="Disordered" evidence="11">
    <location>
        <begin position="181"/>
        <end position="245"/>
    </location>
</feature>
<dbReference type="SMART" id="SM00591">
    <property type="entry name" value="RWD"/>
    <property type="match status" value="1"/>
</dbReference>
<accession>A0ABM1S6T3</accession>
<feature type="domain" description="RWD" evidence="13">
    <location>
        <begin position="11"/>
        <end position="125"/>
    </location>
</feature>
<dbReference type="EC" id="2.7.11.1" evidence="1"/>
<keyword evidence="14" id="KW-1185">Reference proteome</keyword>
<dbReference type="Gene3D" id="1.10.510.10">
    <property type="entry name" value="Transferase(Phosphotransferase) domain 1"/>
    <property type="match status" value="2"/>
</dbReference>
<feature type="domain" description="Protein kinase" evidence="12">
    <location>
        <begin position="509"/>
        <end position="938"/>
    </location>
</feature>
<evidence type="ECO:0000256" key="10">
    <source>
        <dbReference type="PROSITE-ProRule" id="PRU10141"/>
    </source>
</evidence>
<dbReference type="InterPro" id="IPR001245">
    <property type="entry name" value="Ser-Thr/Tyr_kinase_cat_dom"/>
</dbReference>
<dbReference type="InterPro" id="IPR016135">
    <property type="entry name" value="UBQ-conjugating_enzyme/RWD"/>
</dbReference>
<keyword evidence="6 10" id="KW-0067">ATP-binding</keyword>
<dbReference type="InterPro" id="IPR041715">
    <property type="entry name" value="HisRS-like_core"/>
</dbReference>
<evidence type="ECO:0000256" key="1">
    <source>
        <dbReference type="ARBA" id="ARBA00012513"/>
    </source>
</evidence>
<dbReference type="Gene3D" id="3.30.200.20">
    <property type="entry name" value="Phosphorylase Kinase, domain 1"/>
    <property type="match status" value="1"/>
</dbReference>
<evidence type="ECO:0000256" key="2">
    <source>
        <dbReference type="ARBA" id="ARBA00022527"/>
    </source>
</evidence>
<protein>
    <recommendedName>
        <fullName evidence="1">non-specific serine/threonine protein kinase</fullName>
        <ecNumber evidence="1">2.7.11.1</ecNumber>
    </recommendedName>
</protein>
<dbReference type="PIRSF" id="PIRSF000660">
    <property type="entry name" value="Ser/Thr_PK_GCN2"/>
    <property type="match status" value="1"/>
</dbReference>
<dbReference type="Gene3D" id="3.10.110.10">
    <property type="entry name" value="Ubiquitin Conjugating Enzyme"/>
    <property type="match status" value="1"/>
</dbReference>
<dbReference type="SUPFAM" id="SSF56112">
    <property type="entry name" value="Protein kinase-like (PK-like)"/>
    <property type="match status" value="2"/>
</dbReference>
<sequence length="1535" mass="175417">MEESLQERQENELNVLQAIFFDCVKDLRKQDVWKVWRPPEVQITLHPQQSMTAGKEVHVQLDLIVRCTEDYPNEPPHFSLKNPVGLSNHAVEELREQLVEISEKLKGEVMILELAQHVQKYLHLHNTPRYQSFYDEMLSNKKHLEEKQAEALERQKERQKLLEEKQRQAIQEEIQRKKEALKEEARKRREQIHQASPSRTRNEHEDKEIVEKYKKERSPSINRSKSNSPTPKLPTSSRRKSTSRCEEDCDHGKISVLTFNNKDKRTVQRGHCLGHSPRGCVVFVGMDTNTGELLTITEWVIKWRHLGRKPTSVEMEVFHKEASAYLKQISSIEQEFGSLIRLCHRNLVHYLGLKYVLEKDKIVIHVLQQHVSGSTLSLYLYENIPLESSMLRHYACGILEALNYLHNNSVVHKNLRDTSVFIENTGLVRVADYSLDKRCLQTDERERWSAQQLLDHPFLKPFVSKSLSIKNWKTTEEVHYKKEEEEAEILLPPMLTSETTGHSRLKDEFVILKWLGSGGFGDVLKVRNKLDSMNYAIKRILLKPSNKQLNRKIMREVKLLSRLNHENVVRYYNSWIEVTTEVPKKQSETSSSTPNTVGTLSEDISSQSEKLGTGSLEVYDDIEKLAPPAKVDGSIEWSSISYSCHSSKQQIKDDESSDDDEEEDVFGTSFLPRSDSSDCIVFEQNENIITEEEKSKSTCAVKTDFESKTDETENNPRSYQFMYIQMEFCEKSTLRTAIDQGLCKEVEKVWRYFREIIEGLVHIHQQGMIHRDLKPVNIFIDSNDHVKIGDFGLATTDIIAKQSALTETSQGTGDNKYLEVPDISRSDVLGDGSLTGQVGTALYLAPELASATNSKTLYSQKVDIYSLGIIFFEMSYPSPPTNMERVKLLLNLRNVDIILPTDVEVHLSPQQVYLVQWLLQHEVSTRPSSQELLSSDYLPPPQMEEAELNEILRHTVSNPQSKAFKQMVKSLFLQQMPPVADFTYDIDIQKGFIVRRMADACRVALDFLRNLMHKHVSVTLIILIQSLALFSLLKSDGKLLNVPFARFIARKEITQLKRYDLGKVFRERKVYGCHPRELYECAFDIVTPNQGSLLPDAEVLFVVSEIIDAFPALQSHSYLRLNHVSILKAVLLYCGVQDEKHSEVYRILSGRKNANMTKFQIQSQLINLSLSDQTVASLYQFIEIETSLQKLHSVLQPIIKKKGQVASLAKQALHELDVIVSHLMALGVNSKINIVVTPALVYKITNFSGMLFQFVCQLKKKNRKSGMEVLAAGGRYDKLVSMFRLPQSNLSSKEISQSAVGVSIAVERIVGALTEDEQEKINQDEGFYLSVYFKKKIRTLGKERYSEIKSSFAEVGENIVRLIREKVDQVDSSTTKGEISRLGSCSTGKGDTCRTVSATEGGSNSSMSVADIDITFLSQEKMLFSTKKRYEGQIQSQLAPLVQCLSSSSRVAVEVLALEVELSVIKTIATYLELDSETAFEASISEVMERHARHRKYLTRVCDHIYELRFNKKKDQNLVIVLSSLKDNTYRVMFS</sequence>
<dbReference type="PROSITE" id="PS50011">
    <property type="entry name" value="PROTEIN_KINASE_DOM"/>
    <property type="match status" value="2"/>
</dbReference>
<name>A0ABM1S6T3_LIMPO</name>
<dbReference type="PROSITE" id="PS00108">
    <property type="entry name" value="PROTEIN_KINASE_ST"/>
    <property type="match status" value="1"/>
</dbReference>
<dbReference type="Pfam" id="PF13393">
    <property type="entry name" value="tRNA-synt_His"/>
    <property type="match status" value="1"/>
</dbReference>
<evidence type="ECO:0000256" key="11">
    <source>
        <dbReference type="SAM" id="MobiDB-lite"/>
    </source>
</evidence>
<feature type="compositionally biased region" description="Acidic residues" evidence="11">
    <location>
        <begin position="655"/>
        <end position="665"/>
    </location>
</feature>
<proteinExistence type="inferred from homology"/>
<evidence type="ECO:0000256" key="6">
    <source>
        <dbReference type="ARBA" id="ARBA00022840"/>
    </source>
</evidence>
<dbReference type="Pfam" id="PF07714">
    <property type="entry name" value="PK_Tyr_Ser-Thr"/>
    <property type="match status" value="1"/>
</dbReference>
<keyword evidence="5" id="KW-0418">Kinase</keyword>
<keyword evidence="3" id="KW-0808">Transferase</keyword>